<dbReference type="InterPro" id="IPR028081">
    <property type="entry name" value="Leu-bd"/>
</dbReference>
<dbReference type="SMART" id="SM00257">
    <property type="entry name" value="LysM"/>
    <property type="match status" value="4"/>
</dbReference>
<dbReference type="OrthoDB" id="2149800at2"/>
<dbReference type="Pfam" id="PF13458">
    <property type="entry name" value="Peripla_BP_6"/>
    <property type="match status" value="1"/>
</dbReference>
<feature type="domain" description="LysM" evidence="4">
    <location>
        <begin position="24"/>
        <end position="67"/>
    </location>
</feature>
<dbReference type="InterPro" id="IPR018392">
    <property type="entry name" value="LysM"/>
</dbReference>
<name>A0A495PSQ6_9FLAO</name>
<comment type="caution">
    <text evidence="5">The sequence shown here is derived from an EMBL/GenBank/DDBJ whole genome shotgun (WGS) entry which is preliminary data.</text>
</comment>
<dbReference type="InterPro" id="IPR036779">
    <property type="entry name" value="LysM_dom_sf"/>
</dbReference>
<keyword evidence="2 3" id="KW-0732">Signal</keyword>
<accession>A0A495PSQ6</accession>
<evidence type="ECO:0000256" key="1">
    <source>
        <dbReference type="ARBA" id="ARBA00010062"/>
    </source>
</evidence>
<dbReference type="PANTHER" id="PTHR33734">
    <property type="entry name" value="LYSM DOMAIN-CONTAINING GPI-ANCHORED PROTEIN 2"/>
    <property type="match status" value="1"/>
</dbReference>
<evidence type="ECO:0000313" key="5">
    <source>
        <dbReference type="EMBL" id="RKS53561.1"/>
    </source>
</evidence>
<dbReference type="SUPFAM" id="SSF54106">
    <property type="entry name" value="LysM domain"/>
    <property type="match status" value="4"/>
</dbReference>
<dbReference type="Pfam" id="PF01476">
    <property type="entry name" value="LysM"/>
    <property type="match status" value="4"/>
</dbReference>
<organism evidence="5 6">
    <name type="scientific">Gillisia mitskevichiae</name>
    <dbReference type="NCBI Taxonomy" id="270921"/>
    <lineage>
        <taxon>Bacteria</taxon>
        <taxon>Pseudomonadati</taxon>
        <taxon>Bacteroidota</taxon>
        <taxon>Flavobacteriia</taxon>
        <taxon>Flavobacteriales</taxon>
        <taxon>Flavobacteriaceae</taxon>
        <taxon>Gillisia</taxon>
    </lineage>
</organism>
<evidence type="ECO:0000259" key="4">
    <source>
        <dbReference type="PROSITE" id="PS51782"/>
    </source>
</evidence>
<evidence type="ECO:0000313" key="6">
    <source>
        <dbReference type="Proteomes" id="UP000276282"/>
    </source>
</evidence>
<sequence>MRFLIIICLFFQVLTTSAFGQAYQYHTVTAGETVYSISKKYDISQETLLKLNPEAKEGLQVNAKLVIPMSLEQSENAVKKAVSFNSHKVQKKETLYSLSKEYGVSVEDIKKYNKQLYSKELQNGETIQIPVFVVDESTPEKVIIAEKKERPTPGKVIIEERNPEVTNSKPSAQILKTREHIIIPKETKYGIARKYGMTLKELEDLNPKVGVLQPGMMIKVGTNVLNQPVVITDDAFEFYEVQPQETMYSLTRRFQVAEDSLVALNPALKDGLKWGMILKVPTKDSKGNKLEDVAGLGEKPMPTSELTKMDLSKNLKNFEPKNLVLMLPYNLSKIKNDSVSNAKESIQKDRVLRLSLDFYSGALMAIDRAKELGISTNLRVYDTQNNSGKVSQTIAANNFSNVDAVIGPLYQATSEEAASSLVNLNVPVISPITNRELKALPNLYQSRPSDDMLREAMIVFLQSNSQGKNVIIVADGASSAIKAKLVSAIPGARILNPQSNNITESSLASVIDKSRENWVILESENIALLGSATSALNRLARNNRITLFTTYKNSTFESDAVTNEHLGELSFHFPSEYKEFDETVTDSFVEAYKNKYGYIPNKYTVRGYDLTLDVLLRLAAMGSIEESVKANIITEYVENKFLYKPKSNGGFYNDAIYIMQLNKDLTLSVAK</sequence>
<evidence type="ECO:0000256" key="3">
    <source>
        <dbReference type="SAM" id="SignalP"/>
    </source>
</evidence>
<dbReference type="Gene3D" id="3.10.350.10">
    <property type="entry name" value="LysM domain"/>
    <property type="match status" value="4"/>
</dbReference>
<dbReference type="CDD" id="cd00118">
    <property type="entry name" value="LysM"/>
    <property type="match status" value="4"/>
</dbReference>
<feature type="signal peptide" evidence="3">
    <location>
        <begin position="1"/>
        <end position="20"/>
    </location>
</feature>
<dbReference type="InterPro" id="IPR028082">
    <property type="entry name" value="Peripla_BP_I"/>
</dbReference>
<evidence type="ECO:0000256" key="2">
    <source>
        <dbReference type="ARBA" id="ARBA00022729"/>
    </source>
</evidence>
<feature type="chain" id="PRO_5019719928" evidence="3">
    <location>
        <begin position="21"/>
        <end position="671"/>
    </location>
</feature>
<dbReference type="EMBL" id="RBLG01000002">
    <property type="protein sequence ID" value="RKS53561.1"/>
    <property type="molecule type" value="Genomic_DNA"/>
</dbReference>
<comment type="similarity">
    <text evidence="1">Belongs to the leucine-binding protein family.</text>
</comment>
<keyword evidence="6" id="KW-1185">Reference proteome</keyword>
<dbReference type="PANTHER" id="PTHR33734:SF22">
    <property type="entry name" value="MEMBRANE-BOUND LYTIC MUREIN TRANSGLYCOSYLASE D"/>
    <property type="match status" value="1"/>
</dbReference>
<dbReference type="Proteomes" id="UP000276282">
    <property type="component" value="Unassembled WGS sequence"/>
</dbReference>
<dbReference type="RefSeq" id="WP_121345641.1">
    <property type="nucleotide sequence ID" value="NZ_RBLG01000002.1"/>
</dbReference>
<gene>
    <name evidence="5" type="ORF">BC962_1813</name>
</gene>
<feature type="domain" description="LysM" evidence="4">
    <location>
        <begin position="85"/>
        <end position="129"/>
    </location>
</feature>
<dbReference type="CDD" id="cd06268">
    <property type="entry name" value="PBP1_ABC_transporter_LIVBP-like"/>
    <property type="match status" value="1"/>
</dbReference>
<dbReference type="SUPFAM" id="SSF53822">
    <property type="entry name" value="Periplasmic binding protein-like I"/>
    <property type="match status" value="1"/>
</dbReference>
<protein>
    <submittedName>
        <fullName evidence="5">Amino acid/amide ABC transporter substrate-binding protein (HAAT family)</fullName>
    </submittedName>
</protein>
<dbReference type="Gene3D" id="3.40.50.2300">
    <property type="match status" value="2"/>
</dbReference>
<reference evidence="5 6" key="1">
    <citation type="submission" date="2018-10" db="EMBL/GenBank/DDBJ databases">
        <title>Genomic Encyclopedia of Archaeal and Bacterial Type Strains, Phase II (KMG-II): from individual species to whole genera.</title>
        <authorList>
            <person name="Goeker M."/>
        </authorList>
    </citation>
    <scope>NUCLEOTIDE SEQUENCE [LARGE SCALE GENOMIC DNA]</scope>
    <source>
        <strain evidence="5 6">DSM 19839</strain>
    </source>
</reference>
<dbReference type="PROSITE" id="PS51782">
    <property type="entry name" value="LYSM"/>
    <property type="match status" value="2"/>
</dbReference>
<proteinExistence type="inferred from homology"/>
<dbReference type="AlphaFoldDB" id="A0A495PSQ6"/>